<evidence type="ECO:0000256" key="3">
    <source>
        <dbReference type="ARBA" id="ARBA00022989"/>
    </source>
</evidence>
<sequence length="442" mass="44761">MCRPPTQDEIANEPSLARTFWRLRAVALVACCDEALFSFATGATHYPYLRTLVRCHARSSSFSGSARCGDADVVLQRGARLGGWATFAVVVGNVLCVLLWAPRIDSLGRRHTIIRSLGGLALGLLALAGAAQLDSVALSLGAYVVMAATSATQAAAAALASDSIEKDARQRTALAVVGGARGAGTVVAAAAGYFVLRRDLEDYAIPYAACAALALIGAALARGALPEDAPPQQTERDWRRGARALVSNCHRAAAALSITTAAYYAGFSILSSWGISQLGLAQATLSLVVLVQYAGMALGALAASLVGGAIAVAGGLVATGLAAPRAPLLVWALPPIAGVGLGAASTAASTEVGIGVEQEDQGQAQAVLLLLGYVGAALGCLLGPRLYAPEASVLRASLPFLVGAGVAVATALGLIATAPRSAGPLEETLLDEDSEEADPGEV</sequence>
<evidence type="ECO:0000256" key="2">
    <source>
        <dbReference type="ARBA" id="ARBA00022692"/>
    </source>
</evidence>
<dbReference type="SUPFAM" id="SSF103473">
    <property type="entry name" value="MFS general substrate transporter"/>
    <property type="match status" value="1"/>
</dbReference>
<feature type="transmembrane region" description="Helical" evidence="5">
    <location>
        <begin position="205"/>
        <end position="225"/>
    </location>
</feature>
<keyword evidence="3 5" id="KW-1133">Transmembrane helix</keyword>
<comment type="subcellular location">
    <subcellularLocation>
        <location evidence="1">Membrane</location>
        <topology evidence="1">Multi-pass membrane protein</topology>
    </subcellularLocation>
</comment>
<evidence type="ECO:0000313" key="8">
    <source>
        <dbReference type="Proteomes" id="UP000789595"/>
    </source>
</evidence>
<feature type="transmembrane region" description="Helical" evidence="5">
    <location>
        <begin position="172"/>
        <end position="193"/>
    </location>
</feature>
<dbReference type="GO" id="GO:0016020">
    <property type="term" value="C:membrane"/>
    <property type="evidence" value="ECO:0007669"/>
    <property type="project" value="UniProtKB-SubCell"/>
</dbReference>
<feature type="transmembrane region" description="Helical" evidence="5">
    <location>
        <begin position="298"/>
        <end position="322"/>
    </location>
</feature>
<dbReference type="InterPro" id="IPR011701">
    <property type="entry name" value="MFS"/>
</dbReference>
<dbReference type="EMBL" id="CAKKNE010000002">
    <property type="protein sequence ID" value="CAH0367605.1"/>
    <property type="molecule type" value="Genomic_DNA"/>
</dbReference>
<dbReference type="PANTHER" id="PTHR23507:SF1">
    <property type="entry name" value="FI18259P1-RELATED"/>
    <property type="match status" value="1"/>
</dbReference>
<accession>A0A7S4ED11</accession>
<dbReference type="EMBL" id="HBIW01023149">
    <property type="protein sequence ID" value="CAE0704526.1"/>
    <property type="molecule type" value="Transcribed_RNA"/>
</dbReference>
<evidence type="ECO:0000256" key="5">
    <source>
        <dbReference type="SAM" id="Phobius"/>
    </source>
</evidence>
<reference evidence="6" key="1">
    <citation type="submission" date="2021-01" db="EMBL/GenBank/DDBJ databases">
        <authorList>
            <person name="Corre E."/>
            <person name="Pelletier E."/>
            <person name="Niang G."/>
            <person name="Scheremetjew M."/>
            <person name="Finn R."/>
            <person name="Kale V."/>
            <person name="Holt S."/>
            <person name="Cochrane G."/>
            <person name="Meng A."/>
            <person name="Brown T."/>
            <person name="Cohen L."/>
        </authorList>
    </citation>
    <scope>NUCLEOTIDE SEQUENCE</scope>
    <source>
        <strain evidence="6">CCMP1756</strain>
    </source>
</reference>
<dbReference type="InterPro" id="IPR036259">
    <property type="entry name" value="MFS_trans_sf"/>
</dbReference>
<evidence type="ECO:0000313" key="6">
    <source>
        <dbReference type="EMBL" id="CAE0704526.1"/>
    </source>
</evidence>
<feature type="transmembrane region" description="Helical" evidence="5">
    <location>
        <begin position="137"/>
        <end position="160"/>
    </location>
</feature>
<keyword evidence="4 5" id="KW-0472">Membrane</keyword>
<dbReference type="Pfam" id="PF07690">
    <property type="entry name" value="MFS_1"/>
    <property type="match status" value="1"/>
</dbReference>
<keyword evidence="8" id="KW-1185">Reference proteome</keyword>
<feature type="transmembrane region" description="Helical" evidence="5">
    <location>
        <begin position="393"/>
        <end position="415"/>
    </location>
</feature>
<feature type="transmembrane region" description="Helical" evidence="5">
    <location>
        <begin position="113"/>
        <end position="131"/>
    </location>
</feature>
<feature type="transmembrane region" description="Helical" evidence="5">
    <location>
        <begin position="366"/>
        <end position="387"/>
    </location>
</feature>
<protein>
    <recommendedName>
        <fullName evidence="9">Major facilitator superfamily (MFS) profile domain-containing protein</fullName>
    </recommendedName>
</protein>
<dbReference type="Proteomes" id="UP000789595">
    <property type="component" value="Unassembled WGS sequence"/>
</dbReference>
<gene>
    <name evidence="6" type="ORF">PCAL00307_LOCUS19974</name>
    <name evidence="7" type="ORF">PECAL_2P06370</name>
</gene>
<evidence type="ECO:0000256" key="1">
    <source>
        <dbReference type="ARBA" id="ARBA00004141"/>
    </source>
</evidence>
<dbReference type="PANTHER" id="PTHR23507">
    <property type="entry name" value="ZGC:174356"/>
    <property type="match status" value="1"/>
</dbReference>
<feature type="transmembrane region" description="Helical" evidence="5">
    <location>
        <begin position="245"/>
        <end position="264"/>
    </location>
</feature>
<proteinExistence type="predicted"/>
<dbReference type="AlphaFoldDB" id="A0A7S4ED11"/>
<feature type="transmembrane region" description="Helical" evidence="5">
    <location>
        <begin position="328"/>
        <end position="354"/>
    </location>
</feature>
<dbReference type="GO" id="GO:0022857">
    <property type="term" value="F:transmembrane transporter activity"/>
    <property type="evidence" value="ECO:0007669"/>
    <property type="project" value="InterPro"/>
</dbReference>
<feature type="transmembrane region" description="Helical" evidence="5">
    <location>
        <begin position="81"/>
        <end position="101"/>
    </location>
</feature>
<organism evidence="6">
    <name type="scientific">Pelagomonas calceolata</name>
    <dbReference type="NCBI Taxonomy" id="35677"/>
    <lineage>
        <taxon>Eukaryota</taxon>
        <taxon>Sar</taxon>
        <taxon>Stramenopiles</taxon>
        <taxon>Ochrophyta</taxon>
        <taxon>Pelagophyceae</taxon>
        <taxon>Pelagomonadales</taxon>
        <taxon>Pelagomonadaceae</taxon>
        <taxon>Pelagomonas</taxon>
    </lineage>
</organism>
<name>A0A7S4ED11_9STRA</name>
<evidence type="ECO:0000256" key="4">
    <source>
        <dbReference type="ARBA" id="ARBA00023136"/>
    </source>
</evidence>
<evidence type="ECO:0008006" key="9">
    <source>
        <dbReference type="Google" id="ProtNLM"/>
    </source>
</evidence>
<dbReference type="Gene3D" id="1.20.1250.20">
    <property type="entry name" value="MFS general substrate transporter like domains"/>
    <property type="match status" value="1"/>
</dbReference>
<keyword evidence="2 5" id="KW-0812">Transmembrane</keyword>
<reference evidence="7" key="2">
    <citation type="submission" date="2021-11" db="EMBL/GenBank/DDBJ databases">
        <authorList>
            <consortium name="Genoscope - CEA"/>
            <person name="William W."/>
        </authorList>
    </citation>
    <scope>NUCLEOTIDE SEQUENCE</scope>
</reference>
<evidence type="ECO:0000313" key="7">
    <source>
        <dbReference type="EMBL" id="CAH0367605.1"/>
    </source>
</evidence>